<protein>
    <submittedName>
        <fullName evidence="1">CLUMA_CG017423, isoform B</fullName>
    </submittedName>
</protein>
<evidence type="ECO:0000313" key="1">
    <source>
        <dbReference type="EMBL" id="CRL04328.1"/>
    </source>
</evidence>
<dbReference type="Proteomes" id="UP000183832">
    <property type="component" value="Unassembled WGS sequence"/>
</dbReference>
<sequence length="89" mass="9680">MSRQAAPSMSGSERAGTIAEEFSFSGLMASVNSELTSRSSGVEAGTTSEEFLFSERKQKENREITFGLCRGNCSGHKEVECRYGNNRSS</sequence>
<name>A0A1J1IW47_9DIPT</name>
<reference evidence="1 2" key="1">
    <citation type="submission" date="2015-04" db="EMBL/GenBank/DDBJ databases">
        <authorList>
            <person name="Syromyatnikov M.Y."/>
            <person name="Popov V.N."/>
        </authorList>
    </citation>
    <scope>NUCLEOTIDE SEQUENCE [LARGE SCALE GENOMIC DNA]</scope>
</reference>
<proteinExistence type="predicted"/>
<gene>
    <name evidence="1" type="ORF">CLUMA_CG017423</name>
</gene>
<dbReference type="EMBL" id="CVRI01000063">
    <property type="protein sequence ID" value="CRL04328.1"/>
    <property type="molecule type" value="Genomic_DNA"/>
</dbReference>
<accession>A0A1J1IW47</accession>
<evidence type="ECO:0000313" key="2">
    <source>
        <dbReference type="Proteomes" id="UP000183832"/>
    </source>
</evidence>
<dbReference type="AlphaFoldDB" id="A0A1J1IW47"/>
<keyword evidence="2" id="KW-1185">Reference proteome</keyword>
<organism evidence="1 2">
    <name type="scientific">Clunio marinus</name>
    <dbReference type="NCBI Taxonomy" id="568069"/>
    <lineage>
        <taxon>Eukaryota</taxon>
        <taxon>Metazoa</taxon>
        <taxon>Ecdysozoa</taxon>
        <taxon>Arthropoda</taxon>
        <taxon>Hexapoda</taxon>
        <taxon>Insecta</taxon>
        <taxon>Pterygota</taxon>
        <taxon>Neoptera</taxon>
        <taxon>Endopterygota</taxon>
        <taxon>Diptera</taxon>
        <taxon>Nematocera</taxon>
        <taxon>Chironomoidea</taxon>
        <taxon>Chironomidae</taxon>
        <taxon>Clunio</taxon>
    </lineage>
</organism>